<dbReference type="AlphaFoldDB" id="A0A2U2C2X1"/>
<keyword evidence="1" id="KW-0472">Membrane</keyword>
<dbReference type="Proteomes" id="UP000245014">
    <property type="component" value="Unassembled WGS sequence"/>
</dbReference>
<evidence type="ECO:0000256" key="1">
    <source>
        <dbReference type="SAM" id="Phobius"/>
    </source>
</evidence>
<evidence type="ECO:0000313" key="3">
    <source>
        <dbReference type="Proteomes" id="UP000245014"/>
    </source>
</evidence>
<dbReference type="InterPro" id="IPR007418">
    <property type="entry name" value="DUF474"/>
</dbReference>
<feature type="transmembrane region" description="Helical" evidence="1">
    <location>
        <begin position="87"/>
        <end position="111"/>
    </location>
</feature>
<accession>A0A2U2C2X1</accession>
<proteinExistence type="predicted"/>
<name>A0A2U2C2X1_9BACT</name>
<gene>
    <name evidence="2" type="ORF">DF188_01340</name>
</gene>
<evidence type="ECO:0000313" key="2">
    <source>
        <dbReference type="EMBL" id="PWE23348.1"/>
    </source>
</evidence>
<reference evidence="2 3" key="1">
    <citation type="submission" date="2018-05" db="EMBL/GenBank/DDBJ databases">
        <title>Antimicrobial susceptibility testing and genomic analysis of Arcobacter skirrowii strains and one Arcobacter butzleri isolated from German poultry farms.</title>
        <authorList>
            <person name="Haenel I."/>
            <person name="Hotzel H."/>
            <person name="Tomaso H."/>
            <person name="Busch A."/>
        </authorList>
    </citation>
    <scope>NUCLEOTIDE SEQUENCE [LARGE SCALE GENOMIC DNA]</scope>
    <source>
        <strain evidence="3">v</strain>
    </source>
</reference>
<feature type="transmembrane region" description="Helical" evidence="1">
    <location>
        <begin position="123"/>
        <end position="143"/>
    </location>
</feature>
<dbReference type="STRING" id="28200.GCA_001572935_00756"/>
<keyword evidence="1" id="KW-0812">Transmembrane</keyword>
<keyword evidence="1" id="KW-1133">Transmembrane helix</keyword>
<sequence>MEYLLVQTVHLLCAIIFVGFIFADIFIFPAVKKKFGQEAYDNMISAIVGRGIIIYPLVVIILISSGIYMFIYYINKELGYFNSSLQILLWIKLFLVLLIIFGVVYTIFCKVAKIEPVSFMKHFHAYALLLSIAIVVIAKLMFFL</sequence>
<dbReference type="RefSeq" id="WP_109065782.1">
    <property type="nucleotide sequence ID" value="NZ_QEYG01000016.1"/>
</dbReference>
<feature type="transmembrane region" description="Helical" evidence="1">
    <location>
        <begin position="6"/>
        <end position="31"/>
    </location>
</feature>
<feature type="transmembrane region" description="Helical" evidence="1">
    <location>
        <begin position="52"/>
        <end position="75"/>
    </location>
</feature>
<dbReference type="PIRSF" id="PIRSF015875">
    <property type="entry name" value="UCP015875"/>
    <property type="match status" value="1"/>
</dbReference>
<dbReference type="EMBL" id="QEYI01000001">
    <property type="protein sequence ID" value="PWE23348.1"/>
    <property type="molecule type" value="Genomic_DNA"/>
</dbReference>
<comment type="caution">
    <text evidence="2">The sequence shown here is derived from an EMBL/GenBank/DDBJ whole genome shotgun (WGS) entry which is preliminary data.</text>
</comment>
<organism evidence="2 3">
    <name type="scientific">Aliarcobacter skirrowii</name>
    <dbReference type="NCBI Taxonomy" id="28200"/>
    <lineage>
        <taxon>Bacteria</taxon>
        <taxon>Pseudomonadati</taxon>
        <taxon>Campylobacterota</taxon>
        <taxon>Epsilonproteobacteria</taxon>
        <taxon>Campylobacterales</taxon>
        <taxon>Arcobacteraceae</taxon>
        <taxon>Aliarcobacter</taxon>
    </lineage>
</organism>
<protein>
    <submittedName>
        <fullName evidence="2">Copper resistance protein CopD</fullName>
    </submittedName>
</protein>